<organism evidence="4 5">
    <name type="scientific">Candidatus Endobugula sertula</name>
    <name type="common">Bugula neritina bacterial symbiont</name>
    <dbReference type="NCBI Taxonomy" id="62101"/>
    <lineage>
        <taxon>Bacteria</taxon>
        <taxon>Pseudomonadati</taxon>
        <taxon>Pseudomonadota</taxon>
        <taxon>Gammaproteobacteria</taxon>
        <taxon>Cellvibrionales</taxon>
        <taxon>Cellvibrionaceae</taxon>
        <taxon>Candidatus Endobugula</taxon>
    </lineage>
</organism>
<feature type="modified residue" description="4-aspartylphosphate" evidence="2">
    <location>
        <position position="52"/>
    </location>
</feature>
<dbReference type="InterPro" id="IPR050595">
    <property type="entry name" value="Bact_response_regulator"/>
</dbReference>
<reference evidence="4 5" key="1">
    <citation type="journal article" date="2016" name="Appl. Environ. Microbiol.">
        <title>Lack of Overt Genome Reduction in the Bryostatin-Producing Bryozoan Symbiont "Candidatus Endobugula sertula".</title>
        <authorList>
            <person name="Miller I.J."/>
            <person name="Vanee N."/>
            <person name="Fong S.S."/>
            <person name="Lim-Fong G.E."/>
            <person name="Kwan J.C."/>
        </authorList>
    </citation>
    <scope>NUCLEOTIDE SEQUENCE [LARGE SCALE GENOMIC DNA]</scope>
    <source>
        <strain evidence="4">AB1-4</strain>
    </source>
</reference>
<dbReference type="PANTHER" id="PTHR44591">
    <property type="entry name" value="STRESS RESPONSE REGULATOR PROTEIN 1"/>
    <property type="match status" value="1"/>
</dbReference>
<dbReference type="STRING" id="62101.AB835_06065"/>
<proteinExistence type="predicted"/>
<accession>A0A1D2QR11</accession>
<dbReference type="GO" id="GO:0000160">
    <property type="term" value="P:phosphorelay signal transduction system"/>
    <property type="evidence" value="ECO:0007669"/>
    <property type="project" value="InterPro"/>
</dbReference>
<sequence length="120" mass="12824">MAQVLVVDDSTSMRTMVTATLTSVGHQVKDAENGKAALDVAKSGAFDVVITDLNMPIMDGITLTRELRSIPKYTYTPILLLTTESSGDKKAAGKDAGATGWLVKPFNPERLLSTIDRVLG</sequence>
<evidence type="ECO:0000256" key="2">
    <source>
        <dbReference type="PROSITE-ProRule" id="PRU00169"/>
    </source>
</evidence>
<dbReference type="AlphaFoldDB" id="A0A1D2QR11"/>
<name>A0A1D2QR11_9GAMM</name>
<keyword evidence="1 2" id="KW-0597">Phosphoprotein</keyword>
<gene>
    <name evidence="4" type="ORF">AB835_06065</name>
</gene>
<dbReference type="SUPFAM" id="SSF52172">
    <property type="entry name" value="CheY-like"/>
    <property type="match status" value="1"/>
</dbReference>
<dbReference type="PANTHER" id="PTHR44591:SF25">
    <property type="entry name" value="CHEMOTAXIS TWO-COMPONENT RESPONSE REGULATOR"/>
    <property type="match status" value="1"/>
</dbReference>
<dbReference type="Proteomes" id="UP000242502">
    <property type="component" value="Unassembled WGS sequence"/>
</dbReference>
<dbReference type="Pfam" id="PF00072">
    <property type="entry name" value="Response_reg"/>
    <property type="match status" value="1"/>
</dbReference>
<evidence type="ECO:0000313" key="4">
    <source>
        <dbReference type="EMBL" id="ODS23973.1"/>
    </source>
</evidence>
<dbReference type="InterPro" id="IPR001789">
    <property type="entry name" value="Sig_transdc_resp-reg_receiver"/>
</dbReference>
<dbReference type="Gene3D" id="3.40.50.2300">
    <property type="match status" value="1"/>
</dbReference>
<evidence type="ECO:0000256" key="1">
    <source>
        <dbReference type="ARBA" id="ARBA00022553"/>
    </source>
</evidence>
<dbReference type="EMBL" id="MDLC01000016">
    <property type="protein sequence ID" value="ODS23973.1"/>
    <property type="molecule type" value="Genomic_DNA"/>
</dbReference>
<dbReference type="SMART" id="SM00448">
    <property type="entry name" value="REC"/>
    <property type="match status" value="1"/>
</dbReference>
<evidence type="ECO:0000259" key="3">
    <source>
        <dbReference type="PROSITE" id="PS50110"/>
    </source>
</evidence>
<dbReference type="PROSITE" id="PS50110">
    <property type="entry name" value="RESPONSE_REGULATORY"/>
    <property type="match status" value="1"/>
</dbReference>
<feature type="domain" description="Response regulatory" evidence="3">
    <location>
        <begin position="3"/>
        <end position="119"/>
    </location>
</feature>
<comment type="caution">
    <text evidence="4">The sequence shown here is derived from an EMBL/GenBank/DDBJ whole genome shotgun (WGS) entry which is preliminary data.</text>
</comment>
<protein>
    <submittedName>
        <fullName evidence="4">Fis family transcriptional regulator</fullName>
    </submittedName>
</protein>
<dbReference type="InterPro" id="IPR011006">
    <property type="entry name" value="CheY-like_superfamily"/>
</dbReference>
<evidence type="ECO:0000313" key="5">
    <source>
        <dbReference type="Proteomes" id="UP000242502"/>
    </source>
</evidence>